<keyword evidence="2" id="KW-0812">Transmembrane</keyword>
<keyword evidence="4" id="KW-1185">Reference proteome</keyword>
<feature type="transmembrane region" description="Helical" evidence="2">
    <location>
        <begin position="58"/>
        <end position="79"/>
    </location>
</feature>
<sequence>MPSSDPPTSAHGPTDAAPPDQDMAEQAQPGHGIPSQDPDPAAQHALSAQDAEREADSVLVGGVLVAGAAVGAAVGMALAGPVGLLLGTPLGALTGALGGEALGRVNPPDSPPPANPKT</sequence>
<proteinExistence type="predicted"/>
<gene>
    <name evidence="3" type="ORF">PSQ39_07030</name>
</gene>
<feature type="region of interest" description="Disordered" evidence="1">
    <location>
        <begin position="95"/>
        <end position="118"/>
    </location>
</feature>
<evidence type="ECO:0000256" key="2">
    <source>
        <dbReference type="SAM" id="Phobius"/>
    </source>
</evidence>
<dbReference type="EMBL" id="JAQSIO010000002">
    <property type="protein sequence ID" value="MDD0814379.1"/>
    <property type="molecule type" value="Genomic_DNA"/>
</dbReference>
<feature type="region of interest" description="Disordered" evidence="1">
    <location>
        <begin position="1"/>
        <end position="55"/>
    </location>
</feature>
<protein>
    <recommendedName>
        <fullName evidence="5">Glycine zipper domain-containing protein</fullName>
    </recommendedName>
</protein>
<dbReference type="RefSeq" id="WP_273925993.1">
    <property type="nucleotide sequence ID" value="NZ_JAQSIO010000002.1"/>
</dbReference>
<accession>A0ABT5MES0</accession>
<name>A0ABT5MES0_9BURK</name>
<organism evidence="3 4">
    <name type="scientific">Curvibacter microcysteis</name>
    <dbReference type="NCBI Taxonomy" id="3026419"/>
    <lineage>
        <taxon>Bacteria</taxon>
        <taxon>Pseudomonadati</taxon>
        <taxon>Pseudomonadota</taxon>
        <taxon>Betaproteobacteria</taxon>
        <taxon>Burkholderiales</taxon>
        <taxon>Comamonadaceae</taxon>
        <taxon>Curvibacter</taxon>
    </lineage>
</organism>
<evidence type="ECO:0000256" key="1">
    <source>
        <dbReference type="SAM" id="MobiDB-lite"/>
    </source>
</evidence>
<feature type="compositionally biased region" description="Pro residues" evidence="1">
    <location>
        <begin position="108"/>
        <end position="118"/>
    </location>
</feature>
<evidence type="ECO:0000313" key="3">
    <source>
        <dbReference type="EMBL" id="MDD0814379.1"/>
    </source>
</evidence>
<reference evidence="3 4" key="1">
    <citation type="submission" date="2023-02" db="EMBL/GenBank/DDBJ databases">
        <title>Bacterial whole genome sequence for Curvibacter sp. HBC28.</title>
        <authorList>
            <person name="Le V."/>
            <person name="Ko S.-R."/>
            <person name="Ahn C.-Y."/>
            <person name="Oh H.-M."/>
        </authorList>
    </citation>
    <scope>NUCLEOTIDE SEQUENCE [LARGE SCALE GENOMIC DNA]</scope>
    <source>
        <strain evidence="3 4">HBC28</strain>
    </source>
</reference>
<keyword evidence="2" id="KW-1133">Transmembrane helix</keyword>
<comment type="caution">
    <text evidence="3">The sequence shown here is derived from an EMBL/GenBank/DDBJ whole genome shotgun (WGS) entry which is preliminary data.</text>
</comment>
<evidence type="ECO:0008006" key="5">
    <source>
        <dbReference type="Google" id="ProtNLM"/>
    </source>
</evidence>
<keyword evidence="2" id="KW-0472">Membrane</keyword>
<evidence type="ECO:0000313" key="4">
    <source>
        <dbReference type="Proteomes" id="UP001528672"/>
    </source>
</evidence>
<dbReference type="Proteomes" id="UP001528672">
    <property type="component" value="Unassembled WGS sequence"/>
</dbReference>